<dbReference type="EMBL" id="JANBVN010000115">
    <property type="protein sequence ID" value="KAJ9143201.1"/>
    <property type="molecule type" value="Genomic_DNA"/>
</dbReference>
<keyword evidence="2" id="KW-1185">Reference proteome</keyword>
<comment type="caution">
    <text evidence="1">The sequence shown here is derived from an EMBL/GenBank/DDBJ whole genome shotgun (WGS) entry which is preliminary data.</text>
</comment>
<reference evidence="1" key="1">
    <citation type="submission" date="2022-07" db="EMBL/GenBank/DDBJ databases">
        <title>Fungi with potential for degradation of polypropylene.</title>
        <authorList>
            <person name="Gostincar C."/>
        </authorList>
    </citation>
    <scope>NUCLEOTIDE SEQUENCE</scope>
    <source>
        <strain evidence="1">EXF-13287</strain>
    </source>
</reference>
<gene>
    <name evidence="1" type="ORF">NKR19_g6972</name>
</gene>
<protein>
    <submittedName>
        <fullName evidence="1">Uncharacterized protein</fullName>
    </submittedName>
</protein>
<proteinExistence type="predicted"/>
<name>A0AA38RK58_9PEZI</name>
<dbReference type="Proteomes" id="UP001174691">
    <property type="component" value="Unassembled WGS sequence"/>
</dbReference>
<organism evidence="1 2">
    <name type="scientific">Coniochaeta hoffmannii</name>
    <dbReference type="NCBI Taxonomy" id="91930"/>
    <lineage>
        <taxon>Eukaryota</taxon>
        <taxon>Fungi</taxon>
        <taxon>Dikarya</taxon>
        <taxon>Ascomycota</taxon>
        <taxon>Pezizomycotina</taxon>
        <taxon>Sordariomycetes</taxon>
        <taxon>Sordariomycetidae</taxon>
        <taxon>Coniochaetales</taxon>
        <taxon>Coniochaetaceae</taxon>
        <taxon>Coniochaeta</taxon>
    </lineage>
</organism>
<sequence length="147" mass="15780">MSSSSAQAGRPFTVTDPNPPITYGDLYCALSVLAATGFRTVRLPPVLLLLPSLSGDIRHLKPALFSITTHLVATNEAASRPVEQGGLGYRGVLTSLQGMVQEVVDWNREHMDNTKPRKTYKTSVAFADDIQRLGSAAASVGALQLRD</sequence>
<dbReference type="AlphaFoldDB" id="A0AA38RK58"/>
<accession>A0AA38RK58</accession>
<evidence type="ECO:0000313" key="1">
    <source>
        <dbReference type="EMBL" id="KAJ9143201.1"/>
    </source>
</evidence>
<evidence type="ECO:0000313" key="2">
    <source>
        <dbReference type="Proteomes" id="UP001174691"/>
    </source>
</evidence>